<comment type="caution">
    <text evidence="1">The sequence shown here is derived from an EMBL/GenBank/DDBJ whole genome shotgun (WGS) entry which is preliminary data.</text>
</comment>
<evidence type="ECO:0000313" key="1">
    <source>
        <dbReference type="EMBL" id="KAI9403237.1"/>
    </source>
</evidence>
<protein>
    <submittedName>
        <fullName evidence="1">Uncharacterized protein</fullName>
    </submittedName>
</protein>
<gene>
    <name evidence="1" type="ORF">POPTR_001G390850v4</name>
</gene>
<name>A0ACC0TNU1_POPTR</name>
<keyword evidence="2" id="KW-1185">Reference proteome</keyword>
<proteinExistence type="predicted"/>
<organism evidence="1 2">
    <name type="scientific">Populus trichocarpa</name>
    <name type="common">Western balsam poplar</name>
    <name type="synonym">Populus balsamifera subsp. trichocarpa</name>
    <dbReference type="NCBI Taxonomy" id="3694"/>
    <lineage>
        <taxon>Eukaryota</taxon>
        <taxon>Viridiplantae</taxon>
        <taxon>Streptophyta</taxon>
        <taxon>Embryophyta</taxon>
        <taxon>Tracheophyta</taxon>
        <taxon>Spermatophyta</taxon>
        <taxon>Magnoliopsida</taxon>
        <taxon>eudicotyledons</taxon>
        <taxon>Gunneridae</taxon>
        <taxon>Pentapetalae</taxon>
        <taxon>rosids</taxon>
        <taxon>fabids</taxon>
        <taxon>Malpighiales</taxon>
        <taxon>Salicaceae</taxon>
        <taxon>Saliceae</taxon>
        <taxon>Populus</taxon>
    </lineage>
</organism>
<dbReference type="Proteomes" id="UP000006729">
    <property type="component" value="Chromosome 1"/>
</dbReference>
<sequence>MLCILFYYCSFCFIVMRYSLESLFYNWGSFNLCVHGSWDSQEYRYILDSAADVPKAPLI</sequence>
<dbReference type="EMBL" id="CM009290">
    <property type="protein sequence ID" value="KAI9403237.1"/>
    <property type="molecule type" value="Genomic_DNA"/>
</dbReference>
<accession>A0ACC0TNU1</accession>
<evidence type="ECO:0000313" key="2">
    <source>
        <dbReference type="Proteomes" id="UP000006729"/>
    </source>
</evidence>
<reference evidence="1 2" key="1">
    <citation type="journal article" date="2006" name="Science">
        <title>The genome of black cottonwood, Populus trichocarpa (Torr. &amp; Gray).</title>
        <authorList>
            <person name="Tuskan G.A."/>
            <person name="Difazio S."/>
            <person name="Jansson S."/>
            <person name="Bohlmann J."/>
            <person name="Grigoriev I."/>
            <person name="Hellsten U."/>
            <person name="Putnam N."/>
            <person name="Ralph S."/>
            <person name="Rombauts S."/>
            <person name="Salamov A."/>
            <person name="Schein J."/>
            <person name="Sterck L."/>
            <person name="Aerts A."/>
            <person name="Bhalerao R.R."/>
            <person name="Bhalerao R.P."/>
            <person name="Blaudez D."/>
            <person name="Boerjan W."/>
            <person name="Brun A."/>
            <person name="Brunner A."/>
            <person name="Busov V."/>
            <person name="Campbell M."/>
            <person name="Carlson J."/>
            <person name="Chalot M."/>
            <person name="Chapman J."/>
            <person name="Chen G.L."/>
            <person name="Cooper D."/>
            <person name="Coutinho P.M."/>
            <person name="Couturier J."/>
            <person name="Covert S."/>
            <person name="Cronk Q."/>
            <person name="Cunningham R."/>
            <person name="Davis J."/>
            <person name="Degroeve S."/>
            <person name="Dejardin A."/>
            <person name="Depamphilis C."/>
            <person name="Detter J."/>
            <person name="Dirks B."/>
            <person name="Dubchak I."/>
            <person name="Duplessis S."/>
            <person name="Ehlting J."/>
            <person name="Ellis B."/>
            <person name="Gendler K."/>
            <person name="Goodstein D."/>
            <person name="Gribskov M."/>
            <person name="Grimwood J."/>
            <person name="Groover A."/>
            <person name="Gunter L."/>
            <person name="Hamberger B."/>
            <person name="Heinze B."/>
            <person name="Helariutta Y."/>
            <person name="Henrissat B."/>
            <person name="Holligan D."/>
            <person name="Holt R."/>
            <person name="Huang W."/>
            <person name="Islam-Faridi N."/>
            <person name="Jones S."/>
            <person name="Jones-Rhoades M."/>
            <person name="Jorgensen R."/>
            <person name="Joshi C."/>
            <person name="Kangasjarvi J."/>
            <person name="Karlsson J."/>
            <person name="Kelleher C."/>
            <person name="Kirkpatrick R."/>
            <person name="Kirst M."/>
            <person name="Kohler A."/>
            <person name="Kalluri U."/>
            <person name="Larimer F."/>
            <person name="Leebens-Mack J."/>
            <person name="Leple J.C."/>
            <person name="Locascio P."/>
            <person name="Lou Y."/>
            <person name="Lucas S."/>
            <person name="Martin F."/>
            <person name="Montanini B."/>
            <person name="Napoli C."/>
            <person name="Nelson D.R."/>
            <person name="Nelson C."/>
            <person name="Nieminen K."/>
            <person name="Nilsson O."/>
            <person name="Pereda V."/>
            <person name="Peter G."/>
            <person name="Philippe R."/>
            <person name="Pilate G."/>
            <person name="Poliakov A."/>
            <person name="Razumovskaya J."/>
            <person name="Richardson P."/>
            <person name="Rinaldi C."/>
            <person name="Ritland K."/>
            <person name="Rouze P."/>
            <person name="Ryaboy D."/>
            <person name="Schmutz J."/>
            <person name="Schrader J."/>
            <person name="Segerman B."/>
            <person name="Shin H."/>
            <person name="Siddiqui A."/>
            <person name="Sterky F."/>
            <person name="Terry A."/>
            <person name="Tsai C.J."/>
            <person name="Uberbacher E."/>
            <person name="Unneberg P."/>
            <person name="Vahala J."/>
            <person name="Wall K."/>
            <person name="Wessler S."/>
            <person name="Yang G."/>
            <person name="Yin T."/>
            <person name="Douglas C."/>
            <person name="Marra M."/>
            <person name="Sandberg G."/>
            <person name="Van de Peer Y."/>
            <person name="Rokhsar D."/>
        </authorList>
    </citation>
    <scope>NUCLEOTIDE SEQUENCE [LARGE SCALE GENOMIC DNA]</scope>
    <source>
        <strain evidence="2">cv. Nisqually</strain>
    </source>
</reference>